<dbReference type="EMBL" id="JADCKL010000002">
    <property type="protein sequence ID" value="MBE5062455.1"/>
    <property type="molecule type" value="Genomic_DNA"/>
</dbReference>
<name>A0ABR9RHL3_9FIRM</name>
<accession>A0ABR9RHL3</accession>
<evidence type="ECO:0000313" key="3">
    <source>
        <dbReference type="Proteomes" id="UP000758652"/>
    </source>
</evidence>
<evidence type="ECO:0000313" key="2">
    <source>
        <dbReference type="EMBL" id="MBE5062455.1"/>
    </source>
</evidence>
<keyword evidence="3" id="KW-1185">Reference proteome</keyword>
<comment type="caution">
    <text evidence="2">The sequence shown here is derived from an EMBL/GenBank/DDBJ whole genome shotgun (WGS) entry which is preliminary data.</text>
</comment>
<proteinExistence type="predicted"/>
<reference evidence="2 3" key="1">
    <citation type="submission" date="2020-10" db="EMBL/GenBank/DDBJ databases">
        <title>ChiBAC.</title>
        <authorList>
            <person name="Zenner C."/>
            <person name="Hitch T.C.A."/>
            <person name="Clavel T."/>
        </authorList>
    </citation>
    <scope>NUCLEOTIDE SEQUENCE [LARGE SCALE GENOMIC DNA]</scope>
    <source>
        <strain evidence="2 3">DSM 108991</strain>
    </source>
</reference>
<dbReference type="Proteomes" id="UP000758652">
    <property type="component" value="Unassembled WGS sequence"/>
</dbReference>
<feature type="region of interest" description="Disordered" evidence="1">
    <location>
        <begin position="26"/>
        <end position="45"/>
    </location>
</feature>
<dbReference type="RefSeq" id="WP_157888378.1">
    <property type="nucleotide sequence ID" value="NZ_JADCKL010000002.1"/>
</dbReference>
<evidence type="ECO:0000256" key="1">
    <source>
        <dbReference type="SAM" id="MobiDB-lite"/>
    </source>
</evidence>
<protein>
    <submittedName>
        <fullName evidence="2">Uncharacterized protein</fullName>
    </submittedName>
</protein>
<sequence length="45" mass="4708">MIIKLCIDSAPAQPLEEGMQVVEAPDKISKKNGKAHRGGASGNAF</sequence>
<gene>
    <name evidence="2" type="ORF">INF30_04150</name>
</gene>
<organism evidence="2 3">
    <name type="scientific">Claveliimonas monacensis</name>
    <dbReference type="NCBI Taxonomy" id="2779351"/>
    <lineage>
        <taxon>Bacteria</taxon>
        <taxon>Bacillati</taxon>
        <taxon>Bacillota</taxon>
        <taxon>Clostridia</taxon>
        <taxon>Lachnospirales</taxon>
        <taxon>Lachnospiraceae</taxon>
        <taxon>Claveliimonas</taxon>
    </lineage>
</organism>